<evidence type="ECO:0000259" key="6">
    <source>
        <dbReference type="Pfam" id="PF00724"/>
    </source>
</evidence>
<dbReference type="Gene3D" id="3.20.20.70">
    <property type="entry name" value="Aldolase class I"/>
    <property type="match status" value="1"/>
</dbReference>
<evidence type="ECO:0000313" key="7">
    <source>
        <dbReference type="EMBL" id="GAG00349.1"/>
    </source>
</evidence>
<dbReference type="GO" id="GO:0010181">
    <property type="term" value="F:FMN binding"/>
    <property type="evidence" value="ECO:0007669"/>
    <property type="project" value="InterPro"/>
</dbReference>
<reference evidence="7" key="1">
    <citation type="journal article" date="2014" name="Front. Microbiol.">
        <title>High frequency of phylogenetically diverse reductive dehalogenase-homologous genes in deep subseafloor sedimentary metagenomes.</title>
        <authorList>
            <person name="Kawai M."/>
            <person name="Futagami T."/>
            <person name="Toyoda A."/>
            <person name="Takaki Y."/>
            <person name="Nishi S."/>
            <person name="Hori S."/>
            <person name="Arai W."/>
            <person name="Tsubouchi T."/>
            <person name="Morono Y."/>
            <person name="Uchiyama I."/>
            <person name="Ito T."/>
            <person name="Fujiyama A."/>
            <person name="Inagaki F."/>
            <person name="Takami H."/>
        </authorList>
    </citation>
    <scope>NUCLEOTIDE SEQUENCE</scope>
    <source>
        <strain evidence="7">Expedition CK06-06</strain>
    </source>
</reference>
<evidence type="ECO:0000256" key="5">
    <source>
        <dbReference type="ARBA" id="ARBA00023002"/>
    </source>
</evidence>
<organism evidence="7">
    <name type="scientific">marine sediment metagenome</name>
    <dbReference type="NCBI Taxonomy" id="412755"/>
    <lineage>
        <taxon>unclassified sequences</taxon>
        <taxon>metagenomes</taxon>
        <taxon>ecological metagenomes</taxon>
    </lineage>
</organism>
<evidence type="ECO:0000256" key="2">
    <source>
        <dbReference type="ARBA" id="ARBA00022630"/>
    </source>
</evidence>
<dbReference type="EMBL" id="BARS01026359">
    <property type="protein sequence ID" value="GAG00349.1"/>
    <property type="molecule type" value="Genomic_DNA"/>
</dbReference>
<gene>
    <name evidence="7" type="ORF">S01H1_41550</name>
</gene>
<dbReference type="GO" id="GO:0003959">
    <property type="term" value="F:NADPH dehydrogenase activity"/>
    <property type="evidence" value="ECO:0007669"/>
    <property type="project" value="InterPro"/>
</dbReference>
<name>X0U3I2_9ZZZZ</name>
<dbReference type="Pfam" id="PF00724">
    <property type="entry name" value="Oxidored_FMN"/>
    <property type="match status" value="1"/>
</dbReference>
<evidence type="ECO:0000256" key="4">
    <source>
        <dbReference type="ARBA" id="ARBA00022857"/>
    </source>
</evidence>
<keyword evidence="5" id="KW-0560">Oxidoreductase</keyword>
<evidence type="ECO:0000256" key="1">
    <source>
        <dbReference type="ARBA" id="ARBA00001917"/>
    </source>
</evidence>
<keyword evidence="2" id="KW-0285">Flavoprotein</keyword>
<dbReference type="SUPFAM" id="SSF51395">
    <property type="entry name" value="FMN-linked oxidoreductases"/>
    <property type="match status" value="1"/>
</dbReference>
<feature type="non-terminal residue" evidence="7">
    <location>
        <position position="154"/>
    </location>
</feature>
<sequence length="154" mass="16961">MANPNIPGNQYLSSSDQVCATGGKQPMAMDDESIADAQALFQNAAVRAQEAGYDFIELQFGHGYLIAQFLSENVNNRTDRYGGSWENRLRFGLEVLERIKETISIPVIVRLSADEIFPKGLRLDDMIRLSVALEQNGADAIHVSSGSVCETPPW</sequence>
<proteinExistence type="predicted"/>
<feature type="domain" description="NADH:flavin oxidoreductase/NADH oxidase N-terminal" evidence="6">
    <location>
        <begin position="24"/>
        <end position="149"/>
    </location>
</feature>
<accession>X0U3I2</accession>
<dbReference type="PANTHER" id="PTHR43303:SF4">
    <property type="entry name" value="NADPH DEHYDROGENASE C23G7.10C-RELATED"/>
    <property type="match status" value="1"/>
</dbReference>
<dbReference type="InterPro" id="IPR044152">
    <property type="entry name" value="YqjM-like"/>
</dbReference>
<dbReference type="PANTHER" id="PTHR43303">
    <property type="entry name" value="NADPH DEHYDROGENASE C23G7.10C-RELATED"/>
    <property type="match status" value="1"/>
</dbReference>
<keyword evidence="3" id="KW-0288">FMN</keyword>
<dbReference type="InterPro" id="IPR001155">
    <property type="entry name" value="OxRdtase_FMN_N"/>
</dbReference>
<comment type="cofactor">
    <cofactor evidence="1">
        <name>FMN</name>
        <dbReference type="ChEBI" id="CHEBI:58210"/>
    </cofactor>
</comment>
<evidence type="ECO:0000256" key="3">
    <source>
        <dbReference type="ARBA" id="ARBA00022643"/>
    </source>
</evidence>
<dbReference type="AlphaFoldDB" id="X0U3I2"/>
<comment type="caution">
    <text evidence="7">The sequence shown here is derived from an EMBL/GenBank/DDBJ whole genome shotgun (WGS) entry which is preliminary data.</text>
</comment>
<dbReference type="InterPro" id="IPR013785">
    <property type="entry name" value="Aldolase_TIM"/>
</dbReference>
<keyword evidence="4" id="KW-0521">NADP</keyword>
<dbReference type="GO" id="GO:0050661">
    <property type="term" value="F:NADP binding"/>
    <property type="evidence" value="ECO:0007669"/>
    <property type="project" value="InterPro"/>
</dbReference>
<protein>
    <recommendedName>
        <fullName evidence="6">NADH:flavin oxidoreductase/NADH oxidase N-terminal domain-containing protein</fullName>
    </recommendedName>
</protein>